<dbReference type="Gene3D" id="1.10.10.10">
    <property type="entry name" value="Winged helix-like DNA-binding domain superfamily/Winged helix DNA-binding domain"/>
    <property type="match status" value="1"/>
</dbReference>
<dbReference type="InterPro" id="IPR005119">
    <property type="entry name" value="LysR_subst-bd"/>
</dbReference>
<dbReference type="Proteomes" id="UP000288843">
    <property type="component" value="Unassembled WGS sequence"/>
</dbReference>
<dbReference type="InterPro" id="IPR036390">
    <property type="entry name" value="WH_DNA-bd_sf"/>
</dbReference>
<evidence type="ECO:0000256" key="1">
    <source>
        <dbReference type="ARBA" id="ARBA00009437"/>
    </source>
</evidence>
<gene>
    <name evidence="6" type="ORF">DN603_22350</name>
</gene>
<proteinExistence type="inferred from homology"/>
<keyword evidence="2" id="KW-0805">Transcription regulation</keyword>
<keyword evidence="3" id="KW-0238">DNA-binding</keyword>
<dbReference type="PANTHER" id="PTHR30118:SF15">
    <property type="entry name" value="TRANSCRIPTIONAL REGULATORY PROTEIN"/>
    <property type="match status" value="1"/>
</dbReference>
<keyword evidence="4" id="KW-0804">Transcription</keyword>
<dbReference type="PROSITE" id="PS50931">
    <property type="entry name" value="HTH_LYSR"/>
    <property type="match status" value="1"/>
</dbReference>
<evidence type="ECO:0000256" key="4">
    <source>
        <dbReference type="ARBA" id="ARBA00023163"/>
    </source>
</evidence>
<dbReference type="SUPFAM" id="SSF53850">
    <property type="entry name" value="Periplasmic binding protein-like II"/>
    <property type="match status" value="1"/>
</dbReference>
<dbReference type="InterPro" id="IPR050389">
    <property type="entry name" value="LysR-type_TF"/>
</dbReference>
<dbReference type="GO" id="GO:0003700">
    <property type="term" value="F:DNA-binding transcription factor activity"/>
    <property type="evidence" value="ECO:0007669"/>
    <property type="project" value="InterPro"/>
</dbReference>
<protein>
    <submittedName>
        <fullName evidence="6">LysR family transcriptional regulator</fullName>
    </submittedName>
</protein>
<dbReference type="PANTHER" id="PTHR30118">
    <property type="entry name" value="HTH-TYPE TRANSCRIPTIONAL REGULATOR LEUO-RELATED"/>
    <property type="match status" value="1"/>
</dbReference>
<dbReference type="Pfam" id="PF03466">
    <property type="entry name" value="LysR_substrate"/>
    <property type="match status" value="1"/>
</dbReference>
<dbReference type="SUPFAM" id="SSF46785">
    <property type="entry name" value="Winged helix' DNA-binding domain"/>
    <property type="match status" value="1"/>
</dbReference>
<dbReference type="GO" id="GO:0003677">
    <property type="term" value="F:DNA binding"/>
    <property type="evidence" value="ECO:0007669"/>
    <property type="project" value="UniProtKB-KW"/>
</dbReference>
<dbReference type="Pfam" id="PF00126">
    <property type="entry name" value="HTH_1"/>
    <property type="match status" value="1"/>
</dbReference>
<dbReference type="EMBL" id="QKOX01000028">
    <property type="protein sequence ID" value="RWT19141.1"/>
    <property type="molecule type" value="Genomic_DNA"/>
</dbReference>
<dbReference type="InterPro" id="IPR000847">
    <property type="entry name" value="LysR_HTH_N"/>
</dbReference>
<evidence type="ECO:0000313" key="7">
    <source>
        <dbReference type="Proteomes" id="UP000288843"/>
    </source>
</evidence>
<evidence type="ECO:0000259" key="5">
    <source>
        <dbReference type="PROSITE" id="PS50931"/>
    </source>
</evidence>
<dbReference type="Gene3D" id="3.40.190.10">
    <property type="entry name" value="Periplasmic binding protein-like II"/>
    <property type="match status" value="2"/>
</dbReference>
<name>A0A443VHU4_RAOPL</name>
<organism evidence="6 7">
    <name type="scientific">Raoultella planticola</name>
    <name type="common">Klebsiella planticola</name>
    <dbReference type="NCBI Taxonomy" id="575"/>
    <lineage>
        <taxon>Bacteria</taxon>
        <taxon>Pseudomonadati</taxon>
        <taxon>Pseudomonadota</taxon>
        <taxon>Gammaproteobacteria</taxon>
        <taxon>Enterobacterales</taxon>
        <taxon>Enterobacteriaceae</taxon>
        <taxon>Klebsiella/Raoultella group</taxon>
        <taxon>Raoultella</taxon>
    </lineage>
</organism>
<sequence>MTDPDFNLLVALDILLAEESVAGAARRAGLSASAMSRTLTRLREVTGDPLLVRAGRKMVLTPHAQNLKARTQNVVSEMRSVLNNSAAPLHLPTLEQTFTLRTNEGFVEAFGPALICACAAQAPGVKLNFVAKSEKGPQFLRDGNVDLEIGVLKNMGPEIRLQALFRDRFVGVLAPTHPLAQGGQITPERYAACEHVIVSRHGMVRGPVDDALAELGLSRKNAAVVPGFTAALAVARDSQLVALVPASCLHHGMREGIVAFELPVSTPEITVSQMWHPRQELAPGHGWLRQQVLSVCRQVA</sequence>
<evidence type="ECO:0000256" key="2">
    <source>
        <dbReference type="ARBA" id="ARBA00023015"/>
    </source>
</evidence>
<evidence type="ECO:0000313" key="6">
    <source>
        <dbReference type="EMBL" id="RWT19141.1"/>
    </source>
</evidence>
<accession>A0A443VHU4</accession>
<dbReference type="InterPro" id="IPR036388">
    <property type="entry name" value="WH-like_DNA-bd_sf"/>
</dbReference>
<dbReference type="CDD" id="cd08460">
    <property type="entry name" value="PBP2_DntR_like_1"/>
    <property type="match status" value="1"/>
</dbReference>
<feature type="domain" description="HTH lysR-type" evidence="5">
    <location>
        <begin position="4"/>
        <end position="61"/>
    </location>
</feature>
<comment type="caution">
    <text evidence="6">The sequence shown here is derived from an EMBL/GenBank/DDBJ whole genome shotgun (WGS) entry which is preliminary data.</text>
</comment>
<dbReference type="AlphaFoldDB" id="A0A443VHU4"/>
<evidence type="ECO:0000256" key="3">
    <source>
        <dbReference type="ARBA" id="ARBA00023125"/>
    </source>
</evidence>
<comment type="similarity">
    <text evidence="1">Belongs to the LysR transcriptional regulatory family.</text>
</comment>
<reference evidence="6 7" key="1">
    <citation type="submission" date="2018-06" db="EMBL/GenBank/DDBJ databases">
        <title>Carbapenemase-producing Enterobacteriaceae present in wastewater treatment plant effluent and nearby surface waters in the US.</title>
        <authorList>
            <person name="Mathys D.A."/>
            <person name="Mollenkopf D.F."/>
            <person name="Feicht S.M."/>
            <person name="Adams R.J."/>
            <person name="Albers A.L."/>
            <person name="Stuever D.M."/>
            <person name="Daniels J.B."/>
            <person name="Wittum T.E."/>
        </authorList>
    </citation>
    <scope>NUCLEOTIDE SEQUENCE [LARGE SCALE GENOMIC DNA]</scope>
    <source>
        <strain evidence="6 7">GEO_47_Down_B</strain>
    </source>
</reference>
<dbReference type="RefSeq" id="WP_128320112.1">
    <property type="nucleotide sequence ID" value="NZ_JAUBKS010000005.1"/>
</dbReference>